<keyword evidence="4" id="KW-1185">Reference proteome</keyword>
<reference evidence="3" key="1">
    <citation type="journal article" date="2022" name="Int. J. Mol. Sci.">
        <title>Draft Genome of Tanacetum Coccineum: Genomic Comparison of Closely Related Tanacetum-Family Plants.</title>
        <authorList>
            <person name="Yamashiro T."/>
            <person name="Shiraishi A."/>
            <person name="Nakayama K."/>
            <person name="Satake H."/>
        </authorList>
    </citation>
    <scope>NUCLEOTIDE SEQUENCE</scope>
</reference>
<feature type="region of interest" description="Disordered" evidence="1">
    <location>
        <begin position="44"/>
        <end position="105"/>
    </location>
</feature>
<feature type="compositionally biased region" description="Polar residues" evidence="1">
    <location>
        <begin position="322"/>
        <end position="333"/>
    </location>
</feature>
<gene>
    <name evidence="3" type="ORF">Tco_0878581</name>
</gene>
<accession>A0ABQ5BY89</accession>
<feature type="compositionally biased region" description="Acidic residues" evidence="1">
    <location>
        <begin position="45"/>
        <end position="58"/>
    </location>
</feature>
<evidence type="ECO:0000313" key="3">
    <source>
        <dbReference type="EMBL" id="GJT19875.1"/>
    </source>
</evidence>
<feature type="compositionally biased region" description="Acidic residues" evidence="1">
    <location>
        <begin position="65"/>
        <end position="95"/>
    </location>
</feature>
<feature type="compositionally biased region" description="Polar residues" evidence="1">
    <location>
        <begin position="343"/>
        <end position="358"/>
    </location>
</feature>
<dbReference type="Proteomes" id="UP001151760">
    <property type="component" value="Unassembled WGS sequence"/>
</dbReference>
<evidence type="ECO:0000313" key="4">
    <source>
        <dbReference type="Proteomes" id="UP001151760"/>
    </source>
</evidence>
<sequence length="358" mass="38758">MANNKVLFAFNSFFLDSFCSAVLGGMGPSVPALADAIAVYIADSNLEEDEEDPEEDPVDYPADRGDDDDDDDESSDDDEDDDDDVEEDEDEEEGDEHASFGDSSPLPIHQIARLLDIPSPLSPWSSPLPHIPSLPLPVSSPVPVSPLPLPASPTYPAFVAIMRAAAPFTYILAPRSETPPSETPPSWTPPLLPIPLPTPSPHMLLPSTVCRAGVSEVTLPPRKRLCIALGPKYEVGESSSAPRPIGGFRADYGFVPTLDDEIRRDSERDDTNEIYGRLGDAQDDRSLMSGRLNMLFRDRRAHARTALLMEREARISPDGDCSLTSSRPRSTSIAYGDTKTDEYTANTGDSTAGTAGTR</sequence>
<keyword evidence="2" id="KW-0732">Signal</keyword>
<comment type="caution">
    <text evidence="3">The sequence shown here is derived from an EMBL/GenBank/DDBJ whole genome shotgun (WGS) entry which is preliminary data.</text>
</comment>
<evidence type="ECO:0000256" key="1">
    <source>
        <dbReference type="SAM" id="MobiDB-lite"/>
    </source>
</evidence>
<evidence type="ECO:0000256" key="2">
    <source>
        <dbReference type="SAM" id="SignalP"/>
    </source>
</evidence>
<feature type="region of interest" description="Disordered" evidence="1">
    <location>
        <begin position="317"/>
        <end position="358"/>
    </location>
</feature>
<protein>
    <submittedName>
        <fullName evidence="3">Uncharacterized protein</fullName>
    </submittedName>
</protein>
<reference evidence="3" key="2">
    <citation type="submission" date="2022-01" db="EMBL/GenBank/DDBJ databases">
        <authorList>
            <person name="Yamashiro T."/>
            <person name="Shiraishi A."/>
            <person name="Satake H."/>
            <person name="Nakayama K."/>
        </authorList>
    </citation>
    <scope>NUCLEOTIDE SEQUENCE</scope>
</reference>
<feature type="signal peptide" evidence="2">
    <location>
        <begin position="1"/>
        <end position="21"/>
    </location>
</feature>
<feature type="chain" id="PRO_5047282628" evidence="2">
    <location>
        <begin position="22"/>
        <end position="358"/>
    </location>
</feature>
<name>A0ABQ5BY89_9ASTR</name>
<organism evidence="3 4">
    <name type="scientific">Tanacetum coccineum</name>
    <dbReference type="NCBI Taxonomy" id="301880"/>
    <lineage>
        <taxon>Eukaryota</taxon>
        <taxon>Viridiplantae</taxon>
        <taxon>Streptophyta</taxon>
        <taxon>Embryophyta</taxon>
        <taxon>Tracheophyta</taxon>
        <taxon>Spermatophyta</taxon>
        <taxon>Magnoliopsida</taxon>
        <taxon>eudicotyledons</taxon>
        <taxon>Gunneridae</taxon>
        <taxon>Pentapetalae</taxon>
        <taxon>asterids</taxon>
        <taxon>campanulids</taxon>
        <taxon>Asterales</taxon>
        <taxon>Asteraceae</taxon>
        <taxon>Asteroideae</taxon>
        <taxon>Anthemideae</taxon>
        <taxon>Anthemidinae</taxon>
        <taxon>Tanacetum</taxon>
    </lineage>
</organism>
<dbReference type="EMBL" id="BQNB010013754">
    <property type="protein sequence ID" value="GJT19875.1"/>
    <property type="molecule type" value="Genomic_DNA"/>
</dbReference>
<proteinExistence type="predicted"/>